<gene>
    <name evidence="1" type="ORF">KPL71_019021</name>
</gene>
<organism evidence="1 2">
    <name type="scientific">Citrus sinensis</name>
    <name type="common">Sweet orange</name>
    <name type="synonym">Citrus aurantium var. sinensis</name>
    <dbReference type="NCBI Taxonomy" id="2711"/>
    <lineage>
        <taxon>Eukaryota</taxon>
        <taxon>Viridiplantae</taxon>
        <taxon>Streptophyta</taxon>
        <taxon>Embryophyta</taxon>
        <taxon>Tracheophyta</taxon>
        <taxon>Spermatophyta</taxon>
        <taxon>Magnoliopsida</taxon>
        <taxon>eudicotyledons</taxon>
        <taxon>Gunneridae</taxon>
        <taxon>Pentapetalae</taxon>
        <taxon>rosids</taxon>
        <taxon>malvids</taxon>
        <taxon>Sapindales</taxon>
        <taxon>Rutaceae</taxon>
        <taxon>Aurantioideae</taxon>
        <taxon>Citrus</taxon>
    </lineage>
</organism>
<comment type="caution">
    <text evidence="1">The sequence shown here is derived from an EMBL/GenBank/DDBJ whole genome shotgun (WGS) entry which is preliminary data.</text>
</comment>
<evidence type="ECO:0000313" key="2">
    <source>
        <dbReference type="Proteomes" id="UP000829398"/>
    </source>
</evidence>
<reference evidence="2" key="1">
    <citation type="journal article" date="2023" name="Hortic. Res.">
        <title>A chromosome-level phased genome enabling allele-level studies in sweet orange: a case study on citrus Huanglongbing tolerance.</title>
        <authorList>
            <person name="Wu B."/>
            <person name="Yu Q."/>
            <person name="Deng Z."/>
            <person name="Duan Y."/>
            <person name="Luo F."/>
            <person name="Gmitter F. Jr."/>
        </authorList>
    </citation>
    <scope>NUCLEOTIDE SEQUENCE [LARGE SCALE GENOMIC DNA]</scope>
    <source>
        <strain evidence="2">cv. Valencia</strain>
    </source>
</reference>
<name>A0ACB8K2M6_CITSI</name>
<protein>
    <submittedName>
        <fullName evidence="1">Uncharacterized protein</fullName>
    </submittedName>
</protein>
<dbReference type="Proteomes" id="UP000829398">
    <property type="component" value="Chromosome 6"/>
</dbReference>
<dbReference type="EMBL" id="CM039175">
    <property type="protein sequence ID" value="KAH9739132.1"/>
    <property type="molecule type" value="Genomic_DNA"/>
</dbReference>
<sequence length="270" mass="30952">MSKNGVEFLQIQFTYSEILFYLNTDKFFFSCIGLDLQRHVLKVHIHCQGCQQKVKKLLRVYSLHIDAENQVVIVSVNVDSAILIKKLVRSGKYVELLSPSYYQILNQGKGNFITDDGNRINGMNAPKTHYMFPQFLGNDVQDQWGLSNHLNQNVEMAAVRSENSMVATNENNYVGDYKDTPDAEVDMSSMMVPAAFQGNGANFIGLRDQNFGGFQDFYERRTGYENETSWYQNGHPSMEMVHANTHRPQMMNPIPQYNEFSFSSAPYTLY</sequence>
<proteinExistence type="predicted"/>
<accession>A0ACB8K2M6</accession>
<evidence type="ECO:0000313" key="1">
    <source>
        <dbReference type="EMBL" id="KAH9739132.1"/>
    </source>
</evidence>
<keyword evidence="2" id="KW-1185">Reference proteome</keyword>